<evidence type="ECO:0000313" key="2">
    <source>
        <dbReference type="Proteomes" id="UP000275408"/>
    </source>
</evidence>
<name>A0A3M6TU92_POCDA</name>
<dbReference type="EMBL" id="RCHS01002919">
    <property type="protein sequence ID" value="RMX44972.1"/>
    <property type="molecule type" value="Genomic_DNA"/>
</dbReference>
<reference evidence="1 2" key="1">
    <citation type="journal article" date="2018" name="Sci. Rep.">
        <title>Comparative analysis of the Pocillopora damicornis genome highlights role of immune system in coral evolution.</title>
        <authorList>
            <person name="Cunning R."/>
            <person name="Bay R.A."/>
            <person name="Gillette P."/>
            <person name="Baker A.C."/>
            <person name="Traylor-Knowles N."/>
        </authorList>
    </citation>
    <scope>NUCLEOTIDE SEQUENCE [LARGE SCALE GENOMIC DNA]</scope>
    <source>
        <strain evidence="1">RSMAS</strain>
        <tissue evidence="1">Whole animal</tissue>
    </source>
</reference>
<gene>
    <name evidence="1" type="ORF">pdam_00018184</name>
</gene>
<dbReference type="Proteomes" id="UP000275408">
    <property type="component" value="Unassembled WGS sequence"/>
</dbReference>
<dbReference type="AlphaFoldDB" id="A0A3M6TU92"/>
<proteinExistence type="predicted"/>
<feature type="non-terminal residue" evidence="1">
    <location>
        <position position="423"/>
    </location>
</feature>
<keyword evidence="2" id="KW-1185">Reference proteome</keyword>
<protein>
    <submittedName>
        <fullName evidence="1">Uncharacterized protein</fullName>
    </submittedName>
</protein>
<dbReference type="Gene3D" id="3.90.70.120">
    <property type="match status" value="1"/>
</dbReference>
<organism evidence="1 2">
    <name type="scientific">Pocillopora damicornis</name>
    <name type="common">Cauliflower coral</name>
    <name type="synonym">Millepora damicornis</name>
    <dbReference type="NCBI Taxonomy" id="46731"/>
    <lineage>
        <taxon>Eukaryota</taxon>
        <taxon>Metazoa</taxon>
        <taxon>Cnidaria</taxon>
        <taxon>Anthozoa</taxon>
        <taxon>Hexacorallia</taxon>
        <taxon>Scleractinia</taxon>
        <taxon>Astrocoeniina</taxon>
        <taxon>Pocilloporidae</taxon>
        <taxon>Pocillopora</taxon>
    </lineage>
</organism>
<comment type="caution">
    <text evidence="1">The sequence shown here is derived from an EMBL/GenBank/DDBJ whole genome shotgun (WGS) entry which is preliminary data.</text>
</comment>
<sequence length="423" mass="48669">MREAYSSSPNCTCKLAVERDNLKHFLKTNINFEVESGCLLESGNVYESENIQTSQATTIKHAQPGGISEIVRSLGTFDDYKNINREEFELEDRIPVHHRKSLRKIMVKIPKQFSFHAPIQELLSLHTAANVVIGSCVQKEVQGKTQTQETGRKLTEGVSLAVSTEASIPQKNQPYHTCNMKELIEASSFITWLMAAHLCRKYQVKPAISNELSHIMFTCKHNRVFRRDQKPSRIPEATLKRHRRKGRKLKEFVYERICPSIPKSSWLRHYVKVRRVTKNDCKLNSKRVRLNKVTKHDKKYLLNCSVRVYQRIIKLKYRASRYLSMFSCNRPMCLYKSQTHASNCCKFQLSSDKEENLGPTPMYIDPRKTIMAPHSQANELVFGQNSGQQCVTMSLCSLIYNNKQGINSANDLVSIMTIGNQLY</sequence>
<accession>A0A3M6TU92</accession>
<evidence type="ECO:0000313" key="1">
    <source>
        <dbReference type="EMBL" id="RMX44972.1"/>
    </source>
</evidence>